<proteinExistence type="predicted"/>
<organism evidence="4 5">
    <name type="scientific">Sistotremastrum suecicum HHB10207 ss-3</name>
    <dbReference type="NCBI Taxonomy" id="1314776"/>
    <lineage>
        <taxon>Eukaryota</taxon>
        <taxon>Fungi</taxon>
        <taxon>Dikarya</taxon>
        <taxon>Basidiomycota</taxon>
        <taxon>Agaricomycotina</taxon>
        <taxon>Agaricomycetes</taxon>
        <taxon>Sistotremastrales</taxon>
        <taxon>Sistotremastraceae</taxon>
        <taxon>Sistotremastrum</taxon>
    </lineage>
</organism>
<feature type="compositionally biased region" description="Polar residues" evidence="1">
    <location>
        <begin position="51"/>
        <end position="62"/>
    </location>
</feature>
<feature type="transmembrane region" description="Helical" evidence="2">
    <location>
        <begin position="192"/>
        <end position="213"/>
    </location>
</feature>
<reference evidence="4 5" key="1">
    <citation type="journal article" date="2016" name="Mol. Biol. Evol.">
        <title>Comparative Genomics of Early-Diverging Mushroom-Forming Fungi Provides Insights into the Origins of Lignocellulose Decay Capabilities.</title>
        <authorList>
            <person name="Nagy L.G."/>
            <person name="Riley R."/>
            <person name="Tritt A."/>
            <person name="Adam C."/>
            <person name="Daum C."/>
            <person name="Floudas D."/>
            <person name="Sun H."/>
            <person name="Yadav J.S."/>
            <person name="Pangilinan J."/>
            <person name="Larsson K.H."/>
            <person name="Matsuura K."/>
            <person name="Barry K."/>
            <person name="Labutti K."/>
            <person name="Kuo R."/>
            <person name="Ohm R.A."/>
            <person name="Bhattacharya S.S."/>
            <person name="Shirouzu T."/>
            <person name="Yoshinaga Y."/>
            <person name="Martin F.M."/>
            <person name="Grigoriev I.V."/>
            <person name="Hibbett D.S."/>
        </authorList>
    </citation>
    <scope>NUCLEOTIDE SEQUENCE [LARGE SCALE GENOMIC DNA]</scope>
    <source>
        <strain evidence="4 5">HHB10207 ss-3</strain>
    </source>
</reference>
<dbReference type="InterPro" id="IPR045338">
    <property type="entry name" value="DUF6535"/>
</dbReference>
<accession>A0A165X976</accession>
<keyword evidence="2" id="KW-0472">Membrane</keyword>
<dbReference type="EMBL" id="KV428419">
    <property type="protein sequence ID" value="KZT31957.1"/>
    <property type="molecule type" value="Genomic_DNA"/>
</dbReference>
<gene>
    <name evidence="4" type="ORF">SISSUDRAFT_1097532</name>
</gene>
<dbReference type="AlphaFoldDB" id="A0A165X976"/>
<feature type="transmembrane region" description="Helical" evidence="2">
    <location>
        <begin position="117"/>
        <end position="136"/>
    </location>
</feature>
<dbReference type="Proteomes" id="UP000076798">
    <property type="component" value="Unassembled WGS sequence"/>
</dbReference>
<dbReference type="Pfam" id="PF20153">
    <property type="entry name" value="DUF6535"/>
    <property type="match status" value="1"/>
</dbReference>
<evidence type="ECO:0000313" key="4">
    <source>
        <dbReference type="EMBL" id="KZT31957.1"/>
    </source>
</evidence>
<evidence type="ECO:0000256" key="2">
    <source>
        <dbReference type="SAM" id="Phobius"/>
    </source>
</evidence>
<sequence>MGEQFTRLASASASAPETTPSTSEDDTRTAGHSAEVISSSPSPDAAGKTPLTRTSTENTQSTVENSFPNPPSVPEPTSSTPRVIARRELDDDLGWSAVLPTALKRIREMAQSWKDSLDTTLLFIALFSAIVTAFLLPTLSALTPLPGQNTDELLQNLIELVAQIALLNGLKTPNLSAPAPFVPETSDEISAALWYSSLIVSILCAGVTTFARFQMLDIQEIPKGRYFLDKVMRLKERQRLAGIILDPTFDVLHSSIAVAITLFIAGLLYQLWNLHSVTDTHIITAIGIIGTVLAGLVMIYIAFVSVHAVFYEESPFDTSFSEVVRKVAIPSIQYFRSRRHDNHGDPLVTESHHDFDKVAASQQLFSLMAESDSSEHLYRAMPVMIECFDYVGQNVADLEAAVIRTLGPDTNDDTKLYVLKNLTRIKRESIPDFREKMAVIPRTLLRILEEETNKNDTLLEAVTAALLFLMERPLQTEDEKDPLLGTIPYRAELVRRGLQTVYTDDLEGLSASKFQPPPSFLSALILFGRIEWYNKPMILASLMEESSTQSHFLSPYFLAIQWAFSNSSDFAYRTRYHDVLRFQILPALDVAISKLGIWKTPDAISFQHLKSLIESLGTDTIDTSQTQVPDPLSPAAQLRKALFSPCLWILRRLRMHKNLPTNGEWTDLDLRRLTFCFSIVGVVQSPHGMPLPDLQSADWEGFQVLGQLANLRLRETLLFFISKYGKSRLWDPSIKQFIADCNAIVDADGLSLEGSSSLSKQAWDDPSGLEDDDMGYALLQGSRDHILLKELTEKNHGEVSDLLQRMGDEISYIQEYERTRMTVVANSLSADVALSSRHPRSRSEKTTFNEILDITSSGFHKLVEGFKHDPKSKAYDVV</sequence>
<protein>
    <recommendedName>
        <fullName evidence="3">DUF6535 domain-containing protein</fullName>
    </recommendedName>
</protein>
<feature type="region of interest" description="Disordered" evidence="1">
    <location>
        <begin position="1"/>
        <end position="81"/>
    </location>
</feature>
<keyword evidence="2" id="KW-0812">Transmembrane</keyword>
<evidence type="ECO:0000313" key="5">
    <source>
        <dbReference type="Proteomes" id="UP000076798"/>
    </source>
</evidence>
<feature type="transmembrane region" description="Helical" evidence="2">
    <location>
        <begin position="240"/>
        <end position="269"/>
    </location>
</feature>
<evidence type="ECO:0000256" key="1">
    <source>
        <dbReference type="SAM" id="MobiDB-lite"/>
    </source>
</evidence>
<feature type="compositionally biased region" description="Low complexity" evidence="1">
    <location>
        <begin position="9"/>
        <end position="22"/>
    </location>
</feature>
<keyword evidence="5" id="KW-1185">Reference proteome</keyword>
<feature type="domain" description="DUF6535" evidence="3">
    <location>
        <begin position="95"/>
        <end position="273"/>
    </location>
</feature>
<evidence type="ECO:0000259" key="3">
    <source>
        <dbReference type="Pfam" id="PF20153"/>
    </source>
</evidence>
<name>A0A165X976_9AGAM</name>
<feature type="transmembrane region" description="Helical" evidence="2">
    <location>
        <begin position="281"/>
        <end position="303"/>
    </location>
</feature>
<keyword evidence="2" id="KW-1133">Transmembrane helix</keyword>